<accession>A0AA48HH95</accession>
<dbReference type="EMBL" id="AP027081">
    <property type="protein sequence ID" value="BDU78198.1"/>
    <property type="molecule type" value="Genomic_DNA"/>
</dbReference>
<name>A0AA48HH95_9BACT</name>
<keyword evidence="1" id="KW-0732">Signal</keyword>
<evidence type="ECO:0008006" key="4">
    <source>
        <dbReference type="Google" id="ProtNLM"/>
    </source>
</evidence>
<evidence type="ECO:0000313" key="2">
    <source>
        <dbReference type="EMBL" id="BDU78198.1"/>
    </source>
</evidence>
<feature type="signal peptide" evidence="1">
    <location>
        <begin position="1"/>
        <end position="17"/>
    </location>
</feature>
<dbReference type="KEGG" id="msea:METESE_31560"/>
<sequence>MRYLPLLLCLLLPLACARIPRRARFTPPAPEVNAESIRGEVRVRLLECSEQIRYVPDPGGGPRAKVVRGLGILYVAEALAPGEPRNWNIQQSQLLGGGGRSLEVPVTGDEASSGPLLNFHGYTGYHFHLLALPKVAIPEQACVIDEWFPGTPLPEGPFTLRIWISSGPRDRQLHSFTIQPPRPRSRTFL</sequence>
<feature type="chain" id="PRO_5041427315" description="Lipoprotein" evidence="1">
    <location>
        <begin position="18"/>
        <end position="189"/>
    </location>
</feature>
<keyword evidence="3" id="KW-1185">Reference proteome</keyword>
<dbReference type="AlphaFoldDB" id="A0AA48HH95"/>
<protein>
    <recommendedName>
        <fullName evidence="4">Lipoprotein</fullName>
    </recommendedName>
</protein>
<organism evidence="2 3">
    <name type="scientific">Mesoterricola sediminis</name>
    <dbReference type="NCBI Taxonomy" id="2927980"/>
    <lineage>
        <taxon>Bacteria</taxon>
        <taxon>Pseudomonadati</taxon>
        <taxon>Acidobacteriota</taxon>
        <taxon>Holophagae</taxon>
        <taxon>Holophagales</taxon>
        <taxon>Holophagaceae</taxon>
        <taxon>Mesoterricola</taxon>
    </lineage>
</organism>
<dbReference type="RefSeq" id="WP_243346396.1">
    <property type="nucleotide sequence ID" value="NZ_AP027081.1"/>
</dbReference>
<dbReference type="Proteomes" id="UP001228113">
    <property type="component" value="Chromosome"/>
</dbReference>
<proteinExistence type="predicted"/>
<gene>
    <name evidence="2" type="ORF">METESE_31560</name>
</gene>
<evidence type="ECO:0000313" key="3">
    <source>
        <dbReference type="Proteomes" id="UP001228113"/>
    </source>
</evidence>
<reference evidence="2" key="1">
    <citation type="journal article" date="2023" name="Int. J. Syst. Evol. Microbiol.">
        <title>Mesoterricola silvestris gen. nov., sp. nov., Mesoterricola sediminis sp. nov., Geothrix oryzae sp. nov., Geothrix edaphica sp. nov., Geothrix rubra sp. nov., and Geothrix limicola sp. nov., six novel members of Acidobacteriota isolated from soils.</title>
        <authorList>
            <person name="Itoh H."/>
            <person name="Sugisawa Y."/>
            <person name="Mise K."/>
            <person name="Xu Z."/>
            <person name="Kuniyasu M."/>
            <person name="Ushijima N."/>
            <person name="Kawano K."/>
            <person name="Kobayashi E."/>
            <person name="Shiratori Y."/>
            <person name="Masuda Y."/>
            <person name="Senoo K."/>
        </authorList>
    </citation>
    <scope>NUCLEOTIDE SEQUENCE</scope>
    <source>
        <strain evidence="2">W786</strain>
    </source>
</reference>
<evidence type="ECO:0000256" key="1">
    <source>
        <dbReference type="SAM" id="SignalP"/>
    </source>
</evidence>